<evidence type="ECO:0000313" key="2">
    <source>
        <dbReference type="Proteomes" id="UP000015441"/>
    </source>
</evidence>
<name>N1JIH4_BLUG1</name>
<organism evidence="1 2">
    <name type="scientific">Blumeria graminis f. sp. hordei (strain DH14)</name>
    <name type="common">Barley powdery mildew</name>
    <name type="synonym">Oidium monilioides f. sp. hordei</name>
    <dbReference type="NCBI Taxonomy" id="546991"/>
    <lineage>
        <taxon>Eukaryota</taxon>
        <taxon>Fungi</taxon>
        <taxon>Dikarya</taxon>
        <taxon>Ascomycota</taxon>
        <taxon>Pezizomycotina</taxon>
        <taxon>Leotiomycetes</taxon>
        <taxon>Erysiphales</taxon>
        <taxon>Erysiphaceae</taxon>
        <taxon>Blumeria</taxon>
        <taxon>Blumeria hordei</taxon>
    </lineage>
</organism>
<dbReference type="HOGENOM" id="CLU_3175285_0_0_1"/>
<protein>
    <submittedName>
        <fullName evidence="1">Putative Blumeria graminis specific protein</fullName>
    </submittedName>
</protein>
<accession>N1JIH4</accession>
<proteinExistence type="predicted"/>
<dbReference type="InParanoid" id="N1JIH4"/>
<evidence type="ECO:0000313" key="1">
    <source>
        <dbReference type="EMBL" id="CCU77711.1"/>
    </source>
</evidence>
<reference evidence="1 2" key="1">
    <citation type="journal article" date="2010" name="Science">
        <title>Genome expansion and gene loss in powdery mildew fungi reveal tradeoffs in extreme parasitism.</title>
        <authorList>
            <person name="Spanu P.D."/>
            <person name="Abbott J.C."/>
            <person name="Amselem J."/>
            <person name="Burgis T.A."/>
            <person name="Soanes D.M."/>
            <person name="Stueber K."/>
            <person name="Ver Loren van Themaat E."/>
            <person name="Brown J.K.M."/>
            <person name="Butcher S.A."/>
            <person name="Gurr S.J."/>
            <person name="Lebrun M.-H."/>
            <person name="Ridout C.J."/>
            <person name="Schulze-Lefert P."/>
            <person name="Talbot N.J."/>
            <person name="Ahmadinejad N."/>
            <person name="Ametz C."/>
            <person name="Barton G.R."/>
            <person name="Benjdia M."/>
            <person name="Bidzinski P."/>
            <person name="Bindschedler L.V."/>
            <person name="Both M."/>
            <person name="Brewer M.T."/>
            <person name="Cadle-Davidson L."/>
            <person name="Cadle-Davidson M.M."/>
            <person name="Collemare J."/>
            <person name="Cramer R."/>
            <person name="Frenkel O."/>
            <person name="Godfrey D."/>
            <person name="Harriman J."/>
            <person name="Hoede C."/>
            <person name="King B.C."/>
            <person name="Klages S."/>
            <person name="Kleemann J."/>
            <person name="Knoll D."/>
            <person name="Koti P.S."/>
            <person name="Kreplak J."/>
            <person name="Lopez-Ruiz F.J."/>
            <person name="Lu X."/>
            <person name="Maekawa T."/>
            <person name="Mahanil S."/>
            <person name="Micali C."/>
            <person name="Milgroom M.G."/>
            <person name="Montana G."/>
            <person name="Noir S."/>
            <person name="O'Connell R.J."/>
            <person name="Oberhaensli S."/>
            <person name="Parlange F."/>
            <person name="Pedersen C."/>
            <person name="Quesneville H."/>
            <person name="Reinhardt R."/>
            <person name="Rott M."/>
            <person name="Sacristan S."/>
            <person name="Schmidt S.M."/>
            <person name="Schoen M."/>
            <person name="Skamnioti P."/>
            <person name="Sommer H."/>
            <person name="Stephens A."/>
            <person name="Takahara H."/>
            <person name="Thordal-Christensen H."/>
            <person name="Vigouroux M."/>
            <person name="Wessling R."/>
            <person name="Wicker T."/>
            <person name="Panstruga R."/>
        </authorList>
    </citation>
    <scope>NUCLEOTIDE SEQUENCE [LARGE SCALE GENOMIC DNA]</scope>
    <source>
        <strain evidence="1">DH14</strain>
    </source>
</reference>
<gene>
    <name evidence="1" type="ORF">BGHDH14_bgh02410</name>
</gene>
<comment type="caution">
    <text evidence="1">The sequence shown here is derived from an EMBL/GenBank/DDBJ whole genome shotgun (WGS) entry which is preliminary data.</text>
</comment>
<keyword evidence="2" id="KW-1185">Reference proteome</keyword>
<dbReference type="AlphaFoldDB" id="N1JIH4"/>
<dbReference type="EMBL" id="CAUH01003883">
    <property type="protein sequence ID" value="CCU77711.1"/>
    <property type="molecule type" value="Genomic_DNA"/>
</dbReference>
<dbReference type="Proteomes" id="UP000015441">
    <property type="component" value="Unassembled WGS sequence"/>
</dbReference>
<sequence length="47" mass="5491">MFVHMAFKAECMLSSIAKLLRVPSYAGWYLKTMECCRRQNFNGIESK</sequence>